<reference evidence="1 2" key="1">
    <citation type="submission" date="2014-12" db="EMBL/GenBank/DDBJ databases">
        <title>Comparative genomics of the lactic acid bacteria isolated from the honey bee gut.</title>
        <authorList>
            <person name="Ellegaard K.M."/>
            <person name="Tamarit D."/>
            <person name="Javelind E."/>
            <person name="Olofsson T."/>
            <person name="Andersson S.G."/>
            <person name="Vasquez A."/>
        </authorList>
    </citation>
    <scope>NUCLEOTIDE SEQUENCE [LARGE SCALE GENOMIC DNA]</scope>
    <source>
        <strain evidence="1 2">Bma6</strain>
    </source>
</reference>
<dbReference type="EMBL" id="JXBX01000009">
    <property type="protein sequence ID" value="KJY53588.1"/>
    <property type="molecule type" value="Genomic_DNA"/>
</dbReference>
<evidence type="ECO:0000313" key="2">
    <source>
        <dbReference type="Proteomes" id="UP000033652"/>
    </source>
</evidence>
<evidence type="ECO:0000313" key="1">
    <source>
        <dbReference type="EMBL" id="KJY53588.1"/>
    </source>
</evidence>
<accession>A0ABD4ADL7</accession>
<gene>
    <name evidence="1" type="ORF">JF68_09390</name>
</gene>
<protein>
    <submittedName>
        <fullName evidence="1">Uncharacterized protein</fullName>
    </submittedName>
</protein>
<dbReference type="Proteomes" id="UP000033652">
    <property type="component" value="Unassembled WGS sequence"/>
</dbReference>
<organism evidence="1 2">
    <name type="scientific">Bifidobacterium coryneforme</name>
    <dbReference type="NCBI Taxonomy" id="1687"/>
    <lineage>
        <taxon>Bacteria</taxon>
        <taxon>Bacillati</taxon>
        <taxon>Actinomycetota</taxon>
        <taxon>Actinomycetes</taxon>
        <taxon>Bifidobacteriales</taxon>
        <taxon>Bifidobacteriaceae</taxon>
        <taxon>Bifidobacterium</taxon>
    </lineage>
</organism>
<proteinExistence type="predicted"/>
<comment type="caution">
    <text evidence="1">The sequence shown here is derived from an EMBL/GenBank/DDBJ whole genome shotgun (WGS) entry which is preliminary data.</text>
</comment>
<dbReference type="AlphaFoldDB" id="A0ABD4ADL7"/>
<sequence>MSSTSSNRLQRAITAGVNQSLECPKEHREVVAARLPQWKQDASIKLCKAHDDPETGAAGQPTHDHLTTSFRYGYIPWVPTLFELLNNGWRLNDTECQPAS</sequence>
<name>A0ABD4ADL7_9BIFI</name>